<dbReference type="Pfam" id="PF04932">
    <property type="entry name" value="Wzy_C"/>
    <property type="match status" value="1"/>
</dbReference>
<sequence>MLRWLKAEIRDNFSFRSLALSGFTVLVAIVAAYIVAALLGGPSKYAKIAMILCVAPLFVVIPRKELLLMLMFLFAISLGTGQSIVDYQTDTVPPLYHFVLLQLADILMFILLGLYIWLIYKRSLSHLSIWDTYTVIPLLLFLLITLVSAFPAENVAAVWVGIYNRMGRALMIFFVIFHFMKKPEDLRWIILGLILTLEFQSLLIIAQQVTHDQLIFLPGQDSADETVLEDIEGVGYRPGGTMGHSSNFSKFTALFATVPLAYAFFAKGYWRVLGLFAWLTAVAALAMTVSRAGLGSWLMTSALFPMGLAVLKIVRLRTMLPLFSVFVLMIVVAIGVVMAAAGDKLASRMENDHGSGDTRAPMRQVAYRVIAEHSMMGVGWGNYVLVQDRYDNTEVNISRFHLPVHNLYLLIASELGIPGLLIFMSIIFVTGWAAIQCAIAPELSQLARATHLAMALGLITILIQGWTGKGFVDHLSHIAILTIFAATSGKQLLLMKEKHRKIIE</sequence>
<feature type="transmembrane region" description="Helical" evidence="5">
    <location>
        <begin position="188"/>
        <end position="209"/>
    </location>
</feature>
<feature type="transmembrane region" description="Helical" evidence="5">
    <location>
        <begin position="272"/>
        <end position="290"/>
    </location>
</feature>
<feature type="domain" description="O-antigen ligase-related" evidence="6">
    <location>
        <begin position="278"/>
        <end position="424"/>
    </location>
</feature>
<proteinExistence type="predicted"/>
<keyword evidence="4 5" id="KW-0472">Membrane</keyword>
<feature type="transmembrane region" description="Helical" evidence="5">
    <location>
        <begin position="45"/>
        <end position="61"/>
    </location>
</feature>
<dbReference type="GO" id="GO:0016020">
    <property type="term" value="C:membrane"/>
    <property type="evidence" value="ECO:0007669"/>
    <property type="project" value="UniProtKB-SubCell"/>
</dbReference>
<keyword evidence="9" id="KW-1185">Reference proteome</keyword>
<feature type="transmembrane region" description="Helical" evidence="5">
    <location>
        <begin position="321"/>
        <end position="341"/>
    </location>
</feature>
<feature type="transmembrane region" description="Helical" evidence="5">
    <location>
        <begin position="132"/>
        <end position="150"/>
    </location>
</feature>
<gene>
    <name evidence="7" type="ORF">MBHS_01633</name>
    <name evidence="8" type="ORF">MBHS_03269</name>
</gene>
<evidence type="ECO:0000256" key="1">
    <source>
        <dbReference type="ARBA" id="ARBA00004141"/>
    </source>
</evidence>
<evidence type="ECO:0000313" key="7">
    <source>
        <dbReference type="EMBL" id="SEH05778.1"/>
    </source>
</evidence>
<evidence type="ECO:0000313" key="8">
    <source>
        <dbReference type="EMBL" id="SEH07394.1"/>
    </source>
</evidence>
<feature type="transmembrane region" description="Helical" evidence="5">
    <location>
        <begin position="248"/>
        <end position="265"/>
    </location>
</feature>
<organism evidence="7 9">
    <name type="scientific">Candidatus Venteria ishoeyi</name>
    <dbReference type="NCBI Taxonomy" id="1899563"/>
    <lineage>
        <taxon>Bacteria</taxon>
        <taxon>Pseudomonadati</taxon>
        <taxon>Pseudomonadota</taxon>
        <taxon>Gammaproteobacteria</taxon>
        <taxon>Thiotrichales</taxon>
        <taxon>Thiotrichaceae</taxon>
        <taxon>Venteria</taxon>
    </lineage>
</organism>
<dbReference type="OrthoDB" id="7061094at2"/>
<dbReference type="EMBL" id="FMSV02000529">
    <property type="protein sequence ID" value="SEH07394.1"/>
    <property type="molecule type" value="Genomic_DNA"/>
</dbReference>
<keyword evidence="7" id="KW-0436">Ligase</keyword>
<comment type="subcellular location">
    <subcellularLocation>
        <location evidence="1">Membrane</location>
        <topology evidence="1">Multi-pass membrane protein</topology>
    </subcellularLocation>
</comment>
<dbReference type="EMBL" id="FMSV02000380">
    <property type="protein sequence ID" value="SEH05778.1"/>
    <property type="molecule type" value="Genomic_DNA"/>
</dbReference>
<accession>A0A1H6F6K5</accession>
<dbReference type="PANTHER" id="PTHR37422:SF23">
    <property type="entry name" value="TEICHURONIC ACID BIOSYNTHESIS PROTEIN TUAE"/>
    <property type="match status" value="1"/>
</dbReference>
<protein>
    <submittedName>
        <fullName evidence="7">O-Antigen ligase</fullName>
    </submittedName>
</protein>
<evidence type="ECO:0000256" key="2">
    <source>
        <dbReference type="ARBA" id="ARBA00022692"/>
    </source>
</evidence>
<feature type="transmembrane region" description="Helical" evidence="5">
    <location>
        <begin position="296"/>
        <end position="314"/>
    </location>
</feature>
<dbReference type="PANTHER" id="PTHR37422">
    <property type="entry name" value="TEICHURONIC ACID BIOSYNTHESIS PROTEIN TUAE"/>
    <property type="match status" value="1"/>
</dbReference>
<dbReference type="InterPro" id="IPR051533">
    <property type="entry name" value="WaaL-like"/>
</dbReference>
<dbReference type="Proteomes" id="UP000236724">
    <property type="component" value="Unassembled WGS sequence"/>
</dbReference>
<feature type="transmembrane region" description="Helical" evidence="5">
    <location>
        <begin position="478"/>
        <end position="495"/>
    </location>
</feature>
<feature type="transmembrane region" description="Helical" evidence="5">
    <location>
        <begin position="97"/>
        <end position="120"/>
    </location>
</feature>
<dbReference type="AlphaFoldDB" id="A0A1H6F6K5"/>
<reference evidence="7 9" key="1">
    <citation type="submission" date="2016-10" db="EMBL/GenBank/DDBJ databases">
        <authorList>
            <person name="de Groot N.N."/>
        </authorList>
    </citation>
    <scope>NUCLEOTIDE SEQUENCE [LARGE SCALE GENOMIC DNA]</scope>
    <source>
        <strain evidence="7">MBHS1</strain>
    </source>
</reference>
<feature type="transmembrane region" description="Helical" evidence="5">
    <location>
        <begin position="156"/>
        <end position="176"/>
    </location>
</feature>
<evidence type="ECO:0000259" key="6">
    <source>
        <dbReference type="Pfam" id="PF04932"/>
    </source>
</evidence>
<feature type="transmembrane region" description="Helical" evidence="5">
    <location>
        <begin position="20"/>
        <end position="39"/>
    </location>
</feature>
<feature type="transmembrane region" description="Helical" evidence="5">
    <location>
        <begin position="446"/>
        <end position="466"/>
    </location>
</feature>
<evidence type="ECO:0000256" key="4">
    <source>
        <dbReference type="ARBA" id="ARBA00023136"/>
    </source>
</evidence>
<evidence type="ECO:0000313" key="9">
    <source>
        <dbReference type="Proteomes" id="UP000236724"/>
    </source>
</evidence>
<dbReference type="RefSeq" id="WP_103919660.1">
    <property type="nucleotide sequence ID" value="NZ_FMSV02000380.1"/>
</dbReference>
<feature type="transmembrane region" description="Helical" evidence="5">
    <location>
        <begin position="407"/>
        <end position="434"/>
    </location>
</feature>
<dbReference type="InterPro" id="IPR007016">
    <property type="entry name" value="O-antigen_ligase-rel_domated"/>
</dbReference>
<keyword evidence="3 5" id="KW-1133">Transmembrane helix</keyword>
<name>A0A1H6F6K5_9GAMM</name>
<evidence type="ECO:0000256" key="5">
    <source>
        <dbReference type="SAM" id="Phobius"/>
    </source>
</evidence>
<evidence type="ECO:0000256" key="3">
    <source>
        <dbReference type="ARBA" id="ARBA00022989"/>
    </source>
</evidence>
<keyword evidence="2 5" id="KW-0812">Transmembrane</keyword>
<dbReference type="GO" id="GO:0016874">
    <property type="term" value="F:ligase activity"/>
    <property type="evidence" value="ECO:0007669"/>
    <property type="project" value="UniProtKB-KW"/>
</dbReference>
<feature type="transmembrane region" description="Helical" evidence="5">
    <location>
        <begin position="66"/>
        <end position="85"/>
    </location>
</feature>